<gene>
    <name evidence="1" type="ORF">AaeL_AAEL006402</name>
</gene>
<proteinExistence type="predicted"/>
<dbReference type="Proteomes" id="UP000682892">
    <property type="component" value="Chromosome 2"/>
</dbReference>
<dbReference type="AlphaFoldDB" id="Q0IF70"/>
<dbReference type="EMBL" id="CH477389">
    <property type="protein sequence ID" value="EAT42016.1"/>
    <property type="molecule type" value="Genomic_DNA"/>
</dbReference>
<name>Q0IF70_AEDAE</name>
<sequence>SLIKFKSVEFVRVNIDCRRGTRTSAVRIRWLWVGSIPLWTEESLSPTDGEAKVRLCCSVFSVYFLQLTLDRKLLRVFERQCSLVLTNNIGQH</sequence>
<evidence type="ECO:0000313" key="2">
    <source>
        <dbReference type="Proteomes" id="UP000682892"/>
    </source>
</evidence>
<evidence type="ECO:0000313" key="1">
    <source>
        <dbReference type="EMBL" id="EAT42016.1"/>
    </source>
</evidence>
<protein>
    <submittedName>
        <fullName evidence="1">AAEL006402-PA</fullName>
    </submittedName>
</protein>
<dbReference type="PaxDb" id="7159-AAEL006402-PA"/>
<reference evidence="1" key="2">
    <citation type="journal article" date="2007" name="Science">
        <title>Genome sequence of Aedes aegypti, a major arbovirus vector.</title>
        <authorList>
            <person name="Nene V."/>
            <person name="Wortman J.R."/>
            <person name="Lawson D."/>
            <person name="Haas B."/>
            <person name="Kodira C."/>
            <person name="Tu Z.J."/>
            <person name="Loftus B."/>
            <person name="Xi Z."/>
            <person name="Megy K."/>
            <person name="Grabherr M."/>
            <person name="Ren Q."/>
            <person name="Zdobnov E.M."/>
            <person name="Lobo N.F."/>
            <person name="Campbell K.S."/>
            <person name="Brown S.E."/>
            <person name="Bonaldo M.F."/>
            <person name="Zhu J."/>
            <person name="Sinkins S.P."/>
            <person name="Hogenkamp D.G."/>
            <person name="Amedeo P."/>
            <person name="Arensburger P."/>
            <person name="Atkinson P.W."/>
            <person name="Bidwell S."/>
            <person name="Biedler J."/>
            <person name="Birney E."/>
            <person name="Bruggner R.V."/>
            <person name="Costas J."/>
            <person name="Coy M.R."/>
            <person name="Crabtree J."/>
            <person name="Crawford M."/>
            <person name="Debruyn B."/>
            <person name="Decaprio D."/>
            <person name="Eiglmeier K."/>
            <person name="Eisenstadt E."/>
            <person name="El-Dorry H."/>
            <person name="Gelbart W.M."/>
            <person name="Gomes S.L."/>
            <person name="Hammond M."/>
            <person name="Hannick L.I."/>
            <person name="Hogan J.R."/>
            <person name="Holmes M.H."/>
            <person name="Jaffe D."/>
            <person name="Johnston J.S."/>
            <person name="Kennedy R.C."/>
            <person name="Koo H."/>
            <person name="Kravitz S."/>
            <person name="Kriventseva E.V."/>
            <person name="Kulp D."/>
            <person name="Labutti K."/>
            <person name="Lee E."/>
            <person name="Li S."/>
            <person name="Lovin D.D."/>
            <person name="Mao C."/>
            <person name="Mauceli E."/>
            <person name="Menck C.F."/>
            <person name="Miller J.R."/>
            <person name="Montgomery P."/>
            <person name="Mori A."/>
            <person name="Nascimento A.L."/>
            <person name="Naveira H.F."/>
            <person name="Nusbaum C."/>
            <person name="O'leary S."/>
            <person name="Orvis J."/>
            <person name="Pertea M."/>
            <person name="Quesneville H."/>
            <person name="Reidenbach K.R."/>
            <person name="Rogers Y.H."/>
            <person name="Roth C.W."/>
            <person name="Schneider J.R."/>
            <person name="Schatz M."/>
            <person name="Shumway M."/>
            <person name="Stanke M."/>
            <person name="Stinson E.O."/>
            <person name="Tubio J.M."/>
            <person name="Vanzee J.P."/>
            <person name="Verjovski-Almeida S."/>
            <person name="Werner D."/>
            <person name="White O."/>
            <person name="Wyder S."/>
            <person name="Zeng Q."/>
            <person name="Zhao Q."/>
            <person name="Zhao Y."/>
            <person name="Hill C.A."/>
            <person name="Raikhel A.S."/>
            <person name="Soares M.B."/>
            <person name="Knudson D.L."/>
            <person name="Lee N.H."/>
            <person name="Galagan J."/>
            <person name="Salzberg S.L."/>
            <person name="Paulsen I.T."/>
            <person name="Dimopoulos G."/>
            <person name="Collins F.H."/>
            <person name="Birren B."/>
            <person name="Fraser-Liggett C.M."/>
            <person name="Severson D.W."/>
        </authorList>
    </citation>
    <scope>NUCLEOTIDE SEQUENCE [LARGE SCALE GENOMIC DNA]</scope>
    <source>
        <strain evidence="1">Liverpool</strain>
    </source>
</reference>
<dbReference type="HOGENOM" id="CLU_2419225_0_0_1"/>
<accession>Q0IF70</accession>
<organism evidence="1 2">
    <name type="scientific">Aedes aegypti</name>
    <name type="common">Yellowfever mosquito</name>
    <name type="synonym">Culex aegypti</name>
    <dbReference type="NCBI Taxonomy" id="7159"/>
    <lineage>
        <taxon>Eukaryota</taxon>
        <taxon>Metazoa</taxon>
        <taxon>Ecdysozoa</taxon>
        <taxon>Arthropoda</taxon>
        <taxon>Hexapoda</taxon>
        <taxon>Insecta</taxon>
        <taxon>Pterygota</taxon>
        <taxon>Neoptera</taxon>
        <taxon>Endopterygota</taxon>
        <taxon>Diptera</taxon>
        <taxon>Nematocera</taxon>
        <taxon>Culicoidea</taxon>
        <taxon>Culicidae</taxon>
        <taxon>Culicinae</taxon>
        <taxon>Aedini</taxon>
        <taxon>Aedes</taxon>
        <taxon>Stegomyia</taxon>
    </lineage>
</organism>
<reference evidence="1" key="1">
    <citation type="submission" date="2005-10" db="EMBL/GenBank/DDBJ databases">
        <authorList>
            <person name="Loftus B.J."/>
            <person name="Nene V.M."/>
            <person name="Hannick L.I."/>
            <person name="Bidwell S."/>
            <person name="Haas B."/>
            <person name="Amedeo P."/>
            <person name="Orvis J."/>
            <person name="Wortman J.R."/>
            <person name="White O.R."/>
            <person name="Salzberg S."/>
            <person name="Shumway M."/>
            <person name="Koo H."/>
            <person name="Zhao Y."/>
            <person name="Holmes M."/>
            <person name="Miller J."/>
            <person name="Schatz M."/>
            <person name="Pop M."/>
            <person name="Pai G."/>
            <person name="Utterback T."/>
            <person name="Rogers Y.-H."/>
            <person name="Kravitz S."/>
            <person name="Fraser C.M."/>
        </authorList>
    </citation>
    <scope>NUCLEOTIDE SEQUENCE</scope>
    <source>
        <strain evidence="1">Liverpool</strain>
    </source>
</reference>
<reference evidence="1" key="3">
    <citation type="submission" date="2012-09" db="EMBL/GenBank/DDBJ databases">
        <authorList>
            <consortium name="VectorBase"/>
        </authorList>
    </citation>
    <scope>NUCLEOTIDE SEQUENCE</scope>
    <source>
        <strain evidence="1">Liverpool</strain>
    </source>
</reference>
<feature type="non-terminal residue" evidence="1">
    <location>
        <position position="1"/>
    </location>
</feature>